<dbReference type="PATRIC" id="fig|218284.4.peg.3543"/>
<dbReference type="EMBL" id="LIXZ01000006">
    <property type="protein sequence ID" value="KPL59682.1"/>
    <property type="molecule type" value="Genomic_DNA"/>
</dbReference>
<dbReference type="GO" id="GO:0019441">
    <property type="term" value="P:L-tryptophan catabolic process to kynurenine"/>
    <property type="evidence" value="ECO:0007669"/>
    <property type="project" value="InterPro"/>
</dbReference>
<evidence type="ECO:0000313" key="13">
    <source>
        <dbReference type="Proteomes" id="UP000050398"/>
    </source>
</evidence>
<evidence type="ECO:0000256" key="8">
    <source>
        <dbReference type="ARBA" id="ARBA00022833"/>
    </source>
</evidence>
<comment type="caution">
    <text evidence="12">The sequence shown here is derived from an EMBL/GenBank/DDBJ whole genome shotgun (WGS) entry which is preliminary data.</text>
</comment>
<keyword evidence="6" id="KW-0479">Metal-binding</keyword>
<comment type="subunit">
    <text evidence="3">Homodimer.</text>
</comment>
<evidence type="ECO:0000256" key="4">
    <source>
        <dbReference type="ARBA" id="ARBA00012930"/>
    </source>
</evidence>
<dbReference type="InterPro" id="IPR037175">
    <property type="entry name" value="KFase_sf"/>
</dbReference>
<gene>
    <name evidence="12" type="ORF">AM506_09440</name>
</gene>
<dbReference type="InterPro" id="IPR007325">
    <property type="entry name" value="KFase/CYL"/>
</dbReference>
<dbReference type="Proteomes" id="UP000050398">
    <property type="component" value="Unassembled WGS sequence"/>
</dbReference>
<evidence type="ECO:0000256" key="6">
    <source>
        <dbReference type="ARBA" id="ARBA00022723"/>
    </source>
</evidence>
<comment type="cofactor">
    <cofactor evidence="1">
        <name>Zn(2+)</name>
        <dbReference type="ChEBI" id="CHEBI:29105"/>
    </cofactor>
</comment>
<evidence type="ECO:0000256" key="2">
    <source>
        <dbReference type="ARBA" id="ARBA00002204"/>
    </source>
</evidence>
<comment type="function">
    <text evidence="2">Catalyzes the hydrolysis of N-formyl-L-kynurenine to L-kynurenine, the second step in the kynurenine pathway of tryptophan degradation.</text>
</comment>
<evidence type="ECO:0000256" key="7">
    <source>
        <dbReference type="ARBA" id="ARBA00022801"/>
    </source>
</evidence>
<dbReference type="GO" id="GO:0004061">
    <property type="term" value="F:arylformamidase activity"/>
    <property type="evidence" value="ECO:0007669"/>
    <property type="project" value="UniProtKB-EC"/>
</dbReference>
<evidence type="ECO:0000256" key="3">
    <source>
        <dbReference type="ARBA" id="ARBA00011738"/>
    </source>
</evidence>
<dbReference type="EC" id="3.5.1.9" evidence="4"/>
<protein>
    <recommendedName>
        <fullName evidence="5">Kynurenine formamidase</fullName>
        <ecNumber evidence="4">3.5.1.9</ecNumber>
    </recommendedName>
</protein>
<dbReference type="Pfam" id="PF04199">
    <property type="entry name" value="Cyclase"/>
    <property type="match status" value="1"/>
</dbReference>
<dbReference type="GO" id="GO:0046872">
    <property type="term" value="F:metal ion binding"/>
    <property type="evidence" value="ECO:0007669"/>
    <property type="project" value="UniProtKB-KW"/>
</dbReference>
<dbReference type="eggNOG" id="COG1878">
    <property type="taxonomic scope" value="Bacteria"/>
</dbReference>
<proteinExistence type="predicted"/>
<accession>A0A0N8GGX1</accession>
<organism evidence="12 13">
    <name type="scientific">Rossellomorea vietnamensis</name>
    <dbReference type="NCBI Taxonomy" id="218284"/>
    <lineage>
        <taxon>Bacteria</taxon>
        <taxon>Bacillati</taxon>
        <taxon>Bacillota</taxon>
        <taxon>Bacilli</taxon>
        <taxon>Bacillales</taxon>
        <taxon>Bacillaceae</taxon>
        <taxon>Rossellomorea</taxon>
    </lineage>
</organism>
<evidence type="ECO:0000256" key="1">
    <source>
        <dbReference type="ARBA" id="ARBA00001947"/>
    </source>
</evidence>
<evidence type="ECO:0000256" key="10">
    <source>
        <dbReference type="ARBA" id="ARBA00048496"/>
    </source>
</evidence>
<keyword evidence="7" id="KW-0378">Hydrolase</keyword>
<evidence type="ECO:0000256" key="11">
    <source>
        <dbReference type="ARBA" id="ARBA00060547"/>
    </source>
</evidence>
<evidence type="ECO:0000256" key="5">
    <source>
        <dbReference type="ARBA" id="ARBA00014889"/>
    </source>
</evidence>
<comment type="pathway">
    <text evidence="11">Amino-acid degradation; L-tryptophan degradation via kynurenine pathway; L-kynurenine from L-tryptophan: step 2/2.</text>
</comment>
<name>A0A0N8GGX1_9BACI</name>
<dbReference type="PANTHER" id="PTHR31118">
    <property type="entry name" value="CYCLASE-LIKE PROTEIN 2"/>
    <property type="match status" value="1"/>
</dbReference>
<dbReference type="OrthoDB" id="9796085at2"/>
<keyword evidence="9" id="KW-0823">Tryptophan catabolism</keyword>
<dbReference type="AlphaFoldDB" id="A0A0N8GGX1"/>
<dbReference type="SUPFAM" id="SSF102198">
    <property type="entry name" value="Putative cyclase"/>
    <property type="match status" value="1"/>
</dbReference>
<dbReference type="FunFam" id="3.50.30.50:FF:000001">
    <property type="entry name" value="Kynurenine formamidase"/>
    <property type="match status" value="1"/>
</dbReference>
<sequence length="206" mass="22953">MKIYDVTAPIFNGMPVYKNKPEKQPSIETNTNGHVTESRLSMDVHTGTHVDAPLHMINDGETIETIEIEKLVRPVKVFDVTEAEEKISLKDIEGLEIEENDFILFKTKNSWDTEFNFDFIYVAEDAAAYLAEKKIAGVGIDALGIERAQDGHPTHRSLMGSGVIIMEGLQLKDIKAGQYFMVAAPLKIQNTDASPARVLLFDEMIG</sequence>
<reference evidence="12 13" key="1">
    <citation type="submission" date="2015-08" db="EMBL/GenBank/DDBJ databases">
        <title>Draft Genome Sequence of Bacillus vietnamensis UCD-SED5.</title>
        <authorList>
            <person name="Lee R.D."/>
            <person name="Jospin G."/>
            <person name="Lang J.M."/>
            <person name="Coil D.A."/>
            <person name="Eisen J.A."/>
        </authorList>
    </citation>
    <scope>NUCLEOTIDE SEQUENCE [LARGE SCALE GENOMIC DNA]</scope>
    <source>
        <strain evidence="12 13">UCD-SED5</strain>
    </source>
</reference>
<comment type="catalytic activity">
    <reaction evidence="10">
        <text>N-formyl-L-kynurenine + H2O = L-kynurenine + formate + H(+)</text>
        <dbReference type="Rhea" id="RHEA:13009"/>
        <dbReference type="ChEBI" id="CHEBI:15377"/>
        <dbReference type="ChEBI" id="CHEBI:15378"/>
        <dbReference type="ChEBI" id="CHEBI:15740"/>
        <dbReference type="ChEBI" id="CHEBI:57959"/>
        <dbReference type="ChEBI" id="CHEBI:58629"/>
        <dbReference type="EC" id="3.5.1.9"/>
    </reaction>
</comment>
<dbReference type="PANTHER" id="PTHR31118:SF32">
    <property type="entry name" value="KYNURENINE FORMAMIDASE"/>
    <property type="match status" value="1"/>
</dbReference>
<dbReference type="Gene3D" id="3.50.30.50">
    <property type="entry name" value="Putative cyclase"/>
    <property type="match status" value="1"/>
</dbReference>
<dbReference type="RefSeq" id="WP_060672253.1">
    <property type="nucleotide sequence ID" value="NZ_LIXZ01000006.1"/>
</dbReference>
<evidence type="ECO:0000256" key="9">
    <source>
        <dbReference type="ARBA" id="ARBA00023079"/>
    </source>
</evidence>
<evidence type="ECO:0000313" key="12">
    <source>
        <dbReference type="EMBL" id="KPL59682.1"/>
    </source>
</evidence>
<keyword evidence="8" id="KW-0862">Zinc</keyword>